<comment type="similarity">
    <text evidence="5">Belongs to the DPH4 family.</text>
</comment>
<evidence type="ECO:0000256" key="7">
    <source>
        <dbReference type="ARBA" id="ARBA00022490"/>
    </source>
</evidence>
<evidence type="ECO:0000259" key="13">
    <source>
        <dbReference type="PROSITE" id="PS50076"/>
    </source>
</evidence>
<gene>
    <name evidence="15" type="ORF">ACJ72_05431</name>
</gene>
<feature type="region of interest" description="Disordered" evidence="12">
    <location>
        <begin position="36"/>
        <end position="83"/>
    </location>
</feature>
<evidence type="ECO:0000256" key="8">
    <source>
        <dbReference type="ARBA" id="ARBA00022723"/>
    </source>
</evidence>
<keyword evidence="7" id="KW-0963">Cytoplasm</keyword>
<evidence type="ECO:0000256" key="1">
    <source>
        <dbReference type="ARBA" id="ARBA00003474"/>
    </source>
</evidence>
<keyword evidence="16" id="KW-1185">Reference proteome</keyword>
<reference evidence="15 16" key="1">
    <citation type="submission" date="2015-07" db="EMBL/GenBank/DDBJ databases">
        <title>Emmonsia species relationships and genome sequence.</title>
        <authorList>
            <person name="Cuomo C.A."/>
            <person name="Schwartz I.S."/>
            <person name="Kenyon C."/>
            <person name="de Hoog G.S."/>
            <person name="Govender N.P."/>
            <person name="Botha A."/>
            <person name="Moreno L."/>
            <person name="de Vries M."/>
            <person name="Munoz J.F."/>
            <person name="Stielow J.B."/>
        </authorList>
    </citation>
    <scope>NUCLEOTIDE SEQUENCE [LARGE SCALE GENOMIC DNA]</scope>
    <source>
        <strain evidence="15 16">CBS 136260</strain>
    </source>
</reference>
<dbReference type="InterPro" id="IPR044248">
    <property type="entry name" value="DPH3/4-like"/>
</dbReference>
<dbReference type="GO" id="GO:0005634">
    <property type="term" value="C:nucleus"/>
    <property type="evidence" value="ECO:0007669"/>
    <property type="project" value="UniProtKB-SubCell"/>
</dbReference>
<dbReference type="GO" id="GO:0005737">
    <property type="term" value="C:cytoplasm"/>
    <property type="evidence" value="ECO:0007669"/>
    <property type="project" value="UniProtKB-SubCell"/>
</dbReference>
<dbReference type="Pfam" id="PF05207">
    <property type="entry name" value="Zn_ribbon_CSL"/>
    <property type="match status" value="1"/>
</dbReference>
<dbReference type="PROSITE" id="PS50076">
    <property type="entry name" value="DNAJ_2"/>
    <property type="match status" value="1"/>
</dbReference>
<dbReference type="SUPFAM" id="SSF144217">
    <property type="entry name" value="CSL zinc finger"/>
    <property type="match status" value="1"/>
</dbReference>
<keyword evidence="11" id="KW-0539">Nucleus</keyword>
<evidence type="ECO:0000256" key="9">
    <source>
        <dbReference type="ARBA" id="ARBA00022833"/>
    </source>
</evidence>
<feature type="region of interest" description="Disordered" evidence="12">
    <location>
        <begin position="1"/>
        <end position="20"/>
    </location>
</feature>
<dbReference type="InterPro" id="IPR007872">
    <property type="entry name" value="DPH_MB_dom"/>
</dbReference>
<keyword evidence="10" id="KW-0408">Iron</keyword>
<dbReference type="InterPro" id="IPR036869">
    <property type="entry name" value="J_dom_sf"/>
</dbReference>
<dbReference type="CDD" id="cd06257">
    <property type="entry name" value="DnaJ"/>
    <property type="match status" value="1"/>
</dbReference>
<organism evidence="15 16">
    <name type="scientific">Emergomyces africanus</name>
    <dbReference type="NCBI Taxonomy" id="1955775"/>
    <lineage>
        <taxon>Eukaryota</taxon>
        <taxon>Fungi</taxon>
        <taxon>Dikarya</taxon>
        <taxon>Ascomycota</taxon>
        <taxon>Pezizomycotina</taxon>
        <taxon>Eurotiomycetes</taxon>
        <taxon>Eurotiomycetidae</taxon>
        <taxon>Onygenales</taxon>
        <taxon>Ajellomycetaceae</taxon>
        <taxon>Emergomyces</taxon>
    </lineage>
</organism>
<evidence type="ECO:0000256" key="11">
    <source>
        <dbReference type="ARBA" id="ARBA00023242"/>
    </source>
</evidence>
<evidence type="ECO:0000256" key="10">
    <source>
        <dbReference type="ARBA" id="ARBA00023004"/>
    </source>
</evidence>
<dbReference type="PANTHER" id="PTHR21454:SF46">
    <property type="entry name" value="DIPHTHAMIDE BIOSYNTHESIS PROTEIN 4"/>
    <property type="match status" value="1"/>
</dbReference>
<feature type="domain" description="J" evidence="13">
    <location>
        <begin position="8"/>
        <end position="145"/>
    </location>
</feature>
<comment type="caution">
    <text evidence="15">The sequence shown here is derived from an EMBL/GenBank/DDBJ whole genome shotgun (WGS) entry which is preliminary data.</text>
</comment>
<feature type="domain" description="DPH-type MB" evidence="14">
    <location>
        <begin position="170"/>
        <end position="237"/>
    </location>
</feature>
<dbReference type="GO" id="GO:0046872">
    <property type="term" value="F:metal ion binding"/>
    <property type="evidence" value="ECO:0007669"/>
    <property type="project" value="UniProtKB-KW"/>
</dbReference>
<evidence type="ECO:0000256" key="4">
    <source>
        <dbReference type="ARBA" id="ARBA00005156"/>
    </source>
</evidence>
<evidence type="ECO:0000256" key="3">
    <source>
        <dbReference type="ARBA" id="ARBA00004496"/>
    </source>
</evidence>
<dbReference type="InterPro" id="IPR036671">
    <property type="entry name" value="DPH_MB_sf"/>
</dbReference>
<dbReference type="STRING" id="1658172.A0A1B7NTY4"/>
<evidence type="ECO:0000313" key="16">
    <source>
        <dbReference type="Proteomes" id="UP000091918"/>
    </source>
</evidence>
<dbReference type="GO" id="GO:0017183">
    <property type="term" value="P:protein histidyl modification to diphthamide"/>
    <property type="evidence" value="ECO:0007669"/>
    <property type="project" value="UniProtKB-UniPathway"/>
</dbReference>
<dbReference type="AlphaFoldDB" id="A0A1B7NTY4"/>
<evidence type="ECO:0000259" key="14">
    <source>
        <dbReference type="PROSITE" id="PS51074"/>
    </source>
</evidence>
<dbReference type="Gene3D" id="1.10.287.110">
    <property type="entry name" value="DnaJ domain"/>
    <property type="match status" value="1"/>
</dbReference>
<sequence length="252" mass="27345">MTTSTPPNHYSILNIPYPPSHPLLKQDVKLAYHRALLKHHPDKSGPRSSRNPAKTPPTSTGTRTNSTHKGTNSDSPWLNDGETMATPNIATEALAPAPAPAPAEADKTMQLLPSEPPLGYTIDQIATAYKILSDPVTRAEYDRSLRLSGINDSRHGPGHGGDDGMHFRTGMEIFDLDDMEIGAGGDDSRDGAWYHSCRCGEERGFLVLEEDLEREAERGEVVVGCRGCSLWATVVFAIDEGGEDGVENDRIS</sequence>
<feature type="compositionally biased region" description="Polar residues" evidence="12">
    <location>
        <begin position="46"/>
        <end position="76"/>
    </location>
</feature>
<evidence type="ECO:0000256" key="5">
    <source>
        <dbReference type="ARBA" id="ARBA00006169"/>
    </source>
</evidence>
<dbReference type="SUPFAM" id="SSF46565">
    <property type="entry name" value="Chaperone J-domain"/>
    <property type="match status" value="2"/>
</dbReference>
<protein>
    <recommendedName>
        <fullName evidence="6">Diphthamide biosynthesis protein 4</fullName>
    </recommendedName>
</protein>
<comment type="pathway">
    <text evidence="4">Protein modification; peptidyl-diphthamide biosynthesis.</text>
</comment>
<keyword evidence="9" id="KW-0862">Zinc</keyword>
<dbReference type="UniPathway" id="UPA00559"/>
<comment type="subcellular location">
    <subcellularLocation>
        <location evidence="3">Cytoplasm</location>
    </subcellularLocation>
    <subcellularLocation>
        <location evidence="2">Nucleus</location>
    </subcellularLocation>
</comment>
<dbReference type="OrthoDB" id="445556at2759"/>
<accession>A0A1B7NTY4</accession>
<name>A0A1B7NTY4_9EURO</name>
<evidence type="ECO:0000256" key="12">
    <source>
        <dbReference type="SAM" id="MobiDB-lite"/>
    </source>
</evidence>
<evidence type="ECO:0000256" key="6">
    <source>
        <dbReference type="ARBA" id="ARBA00021797"/>
    </source>
</evidence>
<comment type="function">
    <text evidence="1">Required for the first step of diphthamide biosynthesis, the transfer of 3-amino-3-carboxypropyl from S-adenosyl-L-methionine to a histidine residue. Diphthamide is a post-translational modification of histidine which occurs in elongation factor 2.</text>
</comment>
<dbReference type="Proteomes" id="UP000091918">
    <property type="component" value="Unassembled WGS sequence"/>
</dbReference>
<dbReference type="EMBL" id="LGUA01000757">
    <property type="protein sequence ID" value="OAX80239.1"/>
    <property type="molecule type" value="Genomic_DNA"/>
</dbReference>
<proteinExistence type="inferred from homology"/>
<keyword evidence="8" id="KW-0479">Metal-binding</keyword>
<dbReference type="PROSITE" id="PS51074">
    <property type="entry name" value="DPH_MB"/>
    <property type="match status" value="1"/>
</dbReference>
<dbReference type="Gene3D" id="3.10.660.10">
    <property type="entry name" value="DPH Zinc finger"/>
    <property type="match status" value="1"/>
</dbReference>
<dbReference type="InterPro" id="IPR001623">
    <property type="entry name" value="DnaJ_domain"/>
</dbReference>
<evidence type="ECO:0000313" key="15">
    <source>
        <dbReference type="EMBL" id="OAX80239.1"/>
    </source>
</evidence>
<dbReference type="PANTHER" id="PTHR21454">
    <property type="entry name" value="DPH3 HOMOLOG-RELATED"/>
    <property type="match status" value="1"/>
</dbReference>
<evidence type="ECO:0000256" key="2">
    <source>
        <dbReference type="ARBA" id="ARBA00004123"/>
    </source>
</evidence>